<comment type="caution">
    <text evidence="1">The sequence shown here is derived from an EMBL/GenBank/DDBJ whole genome shotgun (WGS) entry which is preliminary data.</text>
</comment>
<name>A0ABV7C165_9PROT</name>
<evidence type="ECO:0008006" key="3">
    <source>
        <dbReference type="Google" id="ProtNLM"/>
    </source>
</evidence>
<dbReference type="EMBL" id="JBHRSB010000012">
    <property type="protein sequence ID" value="MFC3003530.1"/>
    <property type="molecule type" value="Genomic_DNA"/>
</dbReference>
<evidence type="ECO:0000313" key="1">
    <source>
        <dbReference type="EMBL" id="MFC3003530.1"/>
    </source>
</evidence>
<proteinExistence type="predicted"/>
<keyword evidence="2" id="KW-1185">Reference proteome</keyword>
<gene>
    <name evidence="1" type="ORF">ACFOD3_26790</name>
</gene>
<protein>
    <recommendedName>
        <fullName evidence="3">Phasin domain-containing protein</fullName>
    </recommendedName>
</protein>
<evidence type="ECO:0000313" key="2">
    <source>
        <dbReference type="Proteomes" id="UP001595420"/>
    </source>
</evidence>
<sequence length="131" mass="14357">MADSVEFPFPALRPEVALSHAQIGLTSLSQAYARVTHSLMSASMAQMELMRSLCAYGPTDWQRTLNPVPPHLAARQWLKDIKYQFGSVTRQGRQISDDLAAGLFGAAEGLIEDMARLGTEDGPDKRAQPMP</sequence>
<dbReference type="RefSeq" id="WP_216839986.1">
    <property type="nucleotide sequence ID" value="NZ_JAFNJS010000012.1"/>
</dbReference>
<organism evidence="1 2">
    <name type="scientific">Falsiroseomonas tokyonensis</name>
    <dbReference type="NCBI Taxonomy" id="430521"/>
    <lineage>
        <taxon>Bacteria</taxon>
        <taxon>Pseudomonadati</taxon>
        <taxon>Pseudomonadota</taxon>
        <taxon>Alphaproteobacteria</taxon>
        <taxon>Acetobacterales</taxon>
        <taxon>Roseomonadaceae</taxon>
        <taxon>Falsiroseomonas</taxon>
    </lineage>
</organism>
<accession>A0ABV7C165</accession>
<dbReference type="Proteomes" id="UP001595420">
    <property type="component" value="Unassembled WGS sequence"/>
</dbReference>
<reference evidence="2" key="1">
    <citation type="journal article" date="2019" name="Int. J. Syst. Evol. Microbiol.">
        <title>The Global Catalogue of Microorganisms (GCM) 10K type strain sequencing project: providing services to taxonomists for standard genome sequencing and annotation.</title>
        <authorList>
            <consortium name="The Broad Institute Genomics Platform"/>
            <consortium name="The Broad Institute Genome Sequencing Center for Infectious Disease"/>
            <person name="Wu L."/>
            <person name="Ma J."/>
        </authorList>
    </citation>
    <scope>NUCLEOTIDE SEQUENCE [LARGE SCALE GENOMIC DNA]</scope>
    <source>
        <strain evidence="2">CGMCC 1.16855</strain>
    </source>
</reference>